<comment type="catalytic activity">
    <reaction evidence="9 10">
        <text>nicotinate beta-D-ribonucleotide + ATP + H(+) = deamido-NAD(+) + diphosphate</text>
        <dbReference type="Rhea" id="RHEA:22860"/>
        <dbReference type="ChEBI" id="CHEBI:15378"/>
        <dbReference type="ChEBI" id="CHEBI:30616"/>
        <dbReference type="ChEBI" id="CHEBI:33019"/>
        <dbReference type="ChEBI" id="CHEBI:57502"/>
        <dbReference type="ChEBI" id="CHEBI:58437"/>
        <dbReference type="EC" id="2.7.7.18"/>
    </reaction>
</comment>
<dbReference type="Proteomes" id="UP000321595">
    <property type="component" value="Chromosome"/>
</dbReference>
<dbReference type="InterPro" id="IPR014729">
    <property type="entry name" value="Rossmann-like_a/b/a_fold"/>
</dbReference>
<organism evidence="13 14">
    <name type="scientific">Microvenator marinus</name>
    <dbReference type="NCBI Taxonomy" id="2600177"/>
    <lineage>
        <taxon>Bacteria</taxon>
        <taxon>Deltaproteobacteria</taxon>
        <taxon>Bradymonadales</taxon>
        <taxon>Microvenatoraceae</taxon>
        <taxon>Microvenator</taxon>
    </lineage>
</organism>
<comment type="pathway">
    <text evidence="2 10">Cofactor biosynthesis; NAD(+) biosynthesis; deamido-NAD(+) from nicotinate D-ribonucleotide: step 1/1.</text>
</comment>
<keyword evidence="3 10" id="KW-0662">Pyridine nucleotide biosynthesis</keyword>
<dbReference type="KEGG" id="bbae:FRD01_09905"/>
<evidence type="ECO:0000256" key="6">
    <source>
        <dbReference type="ARBA" id="ARBA00022741"/>
    </source>
</evidence>
<reference evidence="13 14" key="1">
    <citation type="submission" date="2019-08" db="EMBL/GenBank/DDBJ databases">
        <authorList>
            <person name="Liang Q."/>
        </authorList>
    </citation>
    <scope>NUCLEOTIDE SEQUENCE [LARGE SCALE GENOMIC DNA]</scope>
    <source>
        <strain evidence="13 14">V1718</strain>
    </source>
</reference>
<evidence type="ECO:0000256" key="8">
    <source>
        <dbReference type="ARBA" id="ARBA00023027"/>
    </source>
</evidence>
<evidence type="ECO:0000256" key="4">
    <source>
        <dbReference type="ARBA" id="ARBA00022679"/>
    </source>
</evidence>
<evidence type="ECO:0000313" key="14">
    <source>
        <dbReference type="Proteomes" id="UP000321595"/>
    </source>
</evidence>
<dbReference type="PANTHER" id="PTHR39321">
    <property type="entry name" value="NICOTINATE-NUCLEOTIDE ADENYLYLTRANSFERASE-RELATED"/>
    <property type="match status" value="1"/>
</dbReference>
<keyword evidence="5 10" id="KW-0548">Nucleotidyltransferase</keyword>
<gene>
    <name evidence="10 13" type="primary">nadD</name>
    <name evidence="13" type="ORF">FRD01_09905</name>
</gene>
<evidence type="ECO:0000256" key="3">
    <source>
        <dbReference type="ARBA" id="ARBA00022642"/>
    </source>
</evidence>
<dbReference type="AlphaFoldDB" id="A0A5B8XVR0"/>
<protein>
    <recommendedName>
        <fullName evidence="10">Probable nicotinate-nucleotide adenylyltransferase</fullName>
        <ecNumber evidence="10">2.7.7.18</ecNumber>
    </recommendedName>
    <alternativeName>
        <fullName evidence="10">Deamido-NAD(+) diphosphorylase</fullName>
    </alternativeName>
    <alternativeName>
        <fullName evidence="10">Deamido-NAD(+) pyrophosphorylase</fullName>
    </alternativeName>
    <alternativeName>
        <fullName evidence="10">Nicotinate mononucleotide adenylyltransferase</fullName>
        <shortName evidence="10">NaMN adenylyltransferase</shortName>
    </alternativeName>
</protein>
<keyword evidence="6 10" id="KW-0547">Nucleotide-binding</keyword>
<evidence type="ECO:0000256" key="2">
    <source>
        <dbReference type="ARBA" id="ARBA00005019"/>
    </source>
</evidence>
<accession>A0A5B8XVR0</accession>
<feature type="region of interest" description="Disordered" evidence="11">
    <location>
        <begin position="1"/>
        <end position="20"/>
    </location>
</feature>
<comment type="similarity">
    <text evidence="10">Belongs to the NadD family.</text>
</comment>
<dbReference type="GO" id="GO:0005524">
    <property type="term" value="F:ATP binding"/>
    <property type="evidence" value="ECO:0007669"/>
    <property type="project" value="UniProtKB-KW"/>
</dbReference>
<dbReference type="NCBIfam" id="TIGR00482">
    <property type="entry name" value="nicotinate (nicotinamide) nucleotide adenylyltransferase"/>
    <property type="match status" value="1"/>
</dbReference>
<dbReference type="OrthoDB" id="5295945at2"/>
<dbReference type="UniPathway" id="UPA00253">
    <property type="reaction ID" value="UER00332"/>
</dbReference>
<dbReference type="InterPro" id="IPR004821">
    <property type="entry name" value="Cyt_trans-like"/>
</dbReference>
<dbReference type="Pfam" id="PF01467">
    <property type="entry name" value="CTP_transf_like"/>
    <property type="match status" value="1"/>
</dbReference>
<keyword evidence="8 10" id="KW-0520">NAD</keyword>
<dbReference type="EC" id="2.7.7.18" evidence="10"/>
<evidence type="ECO:0000259" key="12">
    <source>
        <dbReference type="Pfam" id="PF01467"/>
    </source>
</evidence>
<dbReference type="PANTHER" id="PTHR39321:SF3">
    <property type="entry name" value="PHOSPHOPANTETHEINE ADENYLYLTRANSFERASE"/>
    <property type="match status" value="1"/>
</dbReference>
<dbReference type="CDD" id="cd02165">
    <property type="entry name" value="NMNAT"/>
    <property type="match status" value="1"/>
</dbReference>
<dbReference type="HAMAP" id="MF_00244">
    <property type="entry name" value="NaMN_adenylyltr"/>
    <property type="match status" value="1"/>
</dbReference>
<name>A0A5B8XVR0_9DELT</name>
<dbReference type="EMBL" id="CP042467">
    <property type="protein sequence ID" value="QED27549.1"/>
    <property type="molecule type" value="Genomic_DNA"/>
</dbReference>
<dbReference type="SUPFAM" id="SSF52374">
    <property type="entry name" value="Nucleotidylyl transferase"/>
    <property type="match status" value="1"/>
</dbReference>
<dbReference type="GO" id="GO:0009435">
    <property type="term" value="P:NAD+ biosynthetic process"/>
    <property type="evidence" value="ECO:0007669"/>
    <property type="project" value="UniProtKB-UniRule"/>
</dbReference>
<evidence type="ECO:0000256" key="9">
    <source>
        <dbReference type="ARBA" id="ARBA00048721"/>
    </source>
</evidence>
<keyword evidence="14" id="KW-1185">Reference proteome</keyword>
<evidence type="ECO:0000256" key="5">
    <source>
        <dbReference type="ARBA" id="ARBA00022695"/>
    </source>
</evidence>
<keyword evidence="7 10" id="KW-0067">ATP-binding</keyword>
<keyword evidence="4 10" id="KW-0808">Transferase</keyword>
<dbReference type="Gene3D" id="3.40.50.620">
    <property type="entry name" value="HUPs"/>
    <property type="match status" value="1"/>
</dbReference>
<evidence type="ECO:0000256" key="11">
    <source>
        <dbReference type="SAM" id="MobiDB-lite"/>
    </source>
</evidence>
<comment type="function">
    <text evidence="1 10">Catalyzes the reversible adenylation of nicotinate mononucleotide (NaMN) to nicotinic acid adenine dinucleotide (NaAD).</text>
</comment>
<sequence length="226" mass="25104">MIRKLSRRWSVPVPPSSSARERADAILPRLEGTKEIAILGGSFNPPHVGHALLALAILATQDPDELWILPVADHPFGKDSAAFEHRIAMCKLAFGRLPQVRVLELEDVMDRPNYTVKTLRMIRELRPNLNLSLIIGSDILPELDRWSEPSQLPNLARIIAVPRQGAPEMKPAVDIPLQIYKGFTLPMVSSSQIVASLRKSADVEGLLDLRVLEYIRSAGLYKPQSA</sequence>
<feature type="domain" description="Cytidyltransferase-like" evidence="12">
    <location>
        <begin position="38"/>
        <end position="194"/>
    </location>
</feature>
<dbReference type="GO" id="GO:0004515">
    <property type="term" value="F:nicotinate-nucleotide adenylyltransferase activity"/>
    <property type="evidence" value="ECO:0007669"/>
    <property type="project" value="UniProtKB-UniRule"/>
</dbReference>
<proteinExistence type="inferred from homology"/>
<evidence type="ECO:0000256" key="10">
    <source>
        <dbReference type="HAMAP-Rule" id="MF_00244"/>
    </source>
</evidence>
<dbReference type="InterPro" id="IPR005248">
    <property type="entry name" value="NadD/NMNAT"/>
</dbReference>
<evidence type="ECO:0000313" key="13">
    <source>
        <dbReference type="EMBL" id="QED27549.1"/>
    </source>
</evidence>
<evidence type="ECO:0000256" key="1">
    <source>
        <dbReference type="ARBA" id="ARBA00002324"/>
    </source>
</evidence>
<evidence type="ECO:0000256" key="7">
    <source>
        <dbReference type="ARBA" id="ARBA00022840"/>
    </source>
</evidence>